<evidence type="ECO:0000256" key="1">
    <source>
        <dbReference type="SAM" id="MobiDB-lite"/>
    </source>
</evidence>
<keyword evidence="3" id="KW-1185">Reference proteome</keyword>
<evidence type="ECO:0000313" key="3">
    <source>
        <dbReference type="Proteomes" id="UP001595752"/>
    </source>
</evidence>
<sequence>MESTKCWLSAEEIAKQVKVSAMTIKRNCQTYKDFVNVKQGEKNKYLIDKDCVPVFLFIAKMRNKRNLQSGQIIELLDKEGFPRFLDTPIIETSKQISEQSHLYQGFVSVQEVEKFVSDRVSEEMQKHEEVLKKWFLEQQKQQQEFQQSLVQKLEERDQKLLQAVREIQESRKEIAAANQQKEENQPKKKWWKFW</sequence>
<comment type="caution">
    <text evidence="2">The sequence shown here is derived from an EMBL/GenBank/DDBJ whole genome shotgun (WGS) entry which is preliminary data.</text>
</comment>
<dbReference type="RefSeq" id="WP_377911116.1">
    <property type="nucleotide sequence ID" value="NZ_JBHRZT010000003.1"/>
</dbReference>
<name>A0ABV8AWM1_9BACI</name>
<dbReference type="EMBL" id="JBHRZT010000003">
    <property type="protein sequence ID" value="MFC3882025.1"/>
    <property type="molecule type" value="Genomic_DNA"/>
</dbReference>
<evidence type="ECO:0000313" key="2">
    <source>
        <dbReference type="EMBL" id="MFC3882025.1"/>
    </source>
</evidence>
<reference evidence="3" key="1">
    <citation type="journal article" date="2019" name="Int. J. Syst. Evol. Microbiol.">
        <title>The Global Catalogue of Microorganisms (GCM) 10K type strain sequencing project: providing services to taxonomists for standard genome sequencing and annotation.</title>
        <authorList>
            <consortium name="The Broad Institute Genomics Platform"/>
            <consortium name="The Broad Institute Genome Sequencing Center for Infectious Disease"/>
            <person name="Wu L."/>
            <person name="Ma J."/>
        </authorList>
    </citation>
    <scope>NUCLEOTIDE SEQUENCE [LARGE SCALE GENOMIC DNA]</scope>
    <source>
        <strain evidence="3">CCUG 61889</strain>
    </source>
</reference>
<dbReference type="Proteomes" id="UP001595752">
    <property type="component" value="Unassembled WGS sequence"/>
</dbReference>
<gene>
    <name evidence="2" type="ORF">ACFOU2_00180</name>
</gene>
<proteinExistence type="predicted"/>
<protein>
    <submittedName>
        <fullName evidence="2">DUF3967 domain-containing protein</fullName>
    </submittedName>
</protein>
<organism evidence="2 3">
    <name type="scientific">Bacillus songklensis</name>
    <dbReference type="NCBI Taxonomy" id="1069116"/>
    <lineage>
        <taxon>Bacteria</taxon>
        <taxon>Bacillati</taxon>
        <taxon>Bacillota</taxon>
        <taxon>Bacilli</taxon>
        <taxon>Bacillales</taxon>
        <taxon>Bacillaceae</taxon>
        <taxon>Bacillus</taxon>
    </lineage>
</organism>
<feature type="compositionally biased region" description="Basic and acidic residues" evidence="1">
    <location>
        <begin position="174"/>
        <end position="186"/>
    </location>
</feature>
<feature type="region of interest" description="Disordered" evidence="1">
    <location>
        <begin position="174"/>
        <end position="194"/>
    </location>
</feature>
<accession>A0ABV8AWM1</accession>